<reference evidence="1" key="1">
    <citation type="submission" date="2021-02" db="EMBL/GenBank/DDBJ databases">
        <authorList>
            <person name="Bekaert M."/>
        </authorList>
    </citation>
    <scope>NUCLEOTIDE SEQUENCE</scope>
    <source>
        <strain evidence="1">IoA-00</strain>
    </source>
</reference>
<organism evidence="1 2">
    <name type="scientific">Lepeophtheirus salmonis</name>
    <name type="common">Salmon louse</name>
    <name type="synonym">Caligus salmonis</name>
    <dbReference type="NCBI Taxonomy" id="72036"/>
    <lineage>
        <taxon>Eukaryota</taxon>
        <taxon>Metazoa</taxon>
        <taxon>Ecdysozoa</taxon>
        <taxon>Arthropoda</taxon>
        <taxon>Crustacea</taxon>
        <taxon>Multicrustacea</taxon>
        <taxon>Hexanauplia</taxon>
        <taxon>Copepoda</taxon>
        <taxon>Siphonostomatoida</taxon>
        <taxon>Caligidae</taxon>
        <taxon>Lepeophtheirus</taxon>
    </lineage>
</organism>
<gene>
    <name evidence="1" type="ORF">LSAA_13041</name>
</gene>
<dbReference type="EMBL" id="HG994586">
    <property type="protein sequence ID" value="CAF2999423.1"/>
    <property type="molecule type" value="Genomic_DNA"/>
</dbReference>
<proteinExistence type="predicted"/>
<protein>
    <submittedName>
        <fullName evidence="1">(salmon louse) hypothetical protein</fullName>
    </submittedName>
</protein>
<name>A0A7R8D1Y7_LEPSM</name>
<accession>A0A7R8D1Y7</accession>
<keyword evidence="2" id="KW-1185">Reference proteome</keyword>
<sequence>MHGFQLGRIPEGLYEYNKLNGFMKADEAVDICNLDPECAGFTYRGLLPGNNHGHPRDYKMFFFRFVQSVMVNPDFLTWVSYCSFKNFGRIIGVPGNQSYESPHHVETLKDCTVSQYCAGVLIDSNENVLKTFSYIDLDTINRSQNQSNGILLINLVTEPHLLGQSQLDFMKFEQCCVQEKEHYS</sequence>
<evidence type="ECO:0000313" key="2">
    <source>
        <dbReference type="Proteomes" id="UP000675881"/>
    </source>
</evidence>
<evidence type="ECO:0000313" key="1">
    <source>
        <dbReference type="EMBL" id="CAF2999423.1"/>
    </source>
</evidence>
<dbReference type="OrthoDB" id="203487at2759"/>
<dbReference type="AlphaFoldDB" id="A0A7R8D1Y7"/>
<dbReference type="Proteomes" id="UP000675881">
    <property type="component" value="Chromosome 7"/>
</dbReference>